<sequence length="71" mass="7992">MEKELELLRAKLKQAATIIGQLTGTDSGLGSEGKRARDYFLSDRYEPDFLPWPVSEDQPIRPENLNAANDD</sequence>
<proteinExistence type="predicted"/>
<feature type="region of interest" description="Disordered" evidence="1">
    <location>
        <begin position="52"/>
        <end position="71"/>
    </location>
</feature>
<evidence type="ECO:0000256" key="1">
    <source>
        <dbReference type="SAM" id="MobiDB-lite"/>
    </source>
</evidence>
<dbReference type="EMBL" id="JADGMQ010000025">
    <property type="protein sequence ID" value="MBI1622861.1"/>
    <property type="molecule type" value="Genomic_DNA"/>
</dbReference>
<name>A0ABS0SHZ1_9HYPH</name>
<reference evidence="2 3" key="1">
    <citation type="submission" date="2020-10" db="EMBL/GenBank/DDBJ databases">
        <title>Aquamicrobium zhengzhouensis sp. nov., a exopolysaccharide producing bacterium isolated from farmland soil.</title>
        <authorList>
            <person name="Wang X."/>
        </authorList>
    </citation>
    <scope>NUCLEOTIDE SEQUENCE [LARGE SCALE GENOMIC DNA]</scope>
    <source>
        <strain evidence="3">cd-1</strain>
    </source>
</reference>
<evidence type="ECO:0000313" key="2">
    <source>
        <dbReference type="EMBL" id="MBI1622861.1"/>
    </source>
</evidence>
<dbReference type="Proteomes" id="UP000601789">
    <property type="component" value="Unassembled WGS sequence"/>
</dbReference>
<protein>
    <submittedName>
        <fullName evidence="2">Uncharacterized protein</fullName>
    </submittedName>
</protein>
<organism evidence="2 3">
    <name type="scientific">Aquamicrobium zhengzhouense</name>
    <dbReference type="NCBI Taxonomy" id="2781738"/>
    <lineage>
        <taxon>Bacteria</taxon>
        <taxon>Pseudomonadati</taxon>
        <taxon>Pseudomonadota</taxon>
        <taxon>Alphaproteobacteria</taxon>
        <taxon>Hyphomicrobiales</taxon>
        <taxon>Phyllobacteriaceae</taxon>
        <taxon>Aquamicrobium</taxon>
    </lineage>
</organism>
<evidence type="ECO:0000313" key="3">
    <source>
        <dbReference type="Proteomes" id="UP000601789"/>
    </source>
</evidence>
<keyword evidence="3" id="KW-1185">Reference proteome</keyword>
<accession>A0ABS0SHZ1</accession>
<comment type="caution">
    <text evidence="2">The sequence shown here is derived from an EMBL/GenBank/DDBJ whole genome shotgun (WGS) entry which is preliminary data.</text>
</comment>
<gene>
    <name evidence="2" type="ORF">IOD40_19605</name>
</gene>